<organism evidence="2 3">
    <name type="scientific">Cupriavidus gilardii J11</name>
    <dbReference type="NCBI Taxonomy" id="936133"/>
    <lineage>
        <taxon>Bacteria</taxon>
        <taxon>Pseudomonadati</taxon>
        <taxon>Pseudomonadota</taxon>
        <taxon>Betaproteobacteria</taxon>
        <taxon>Burkholderiales</taxon>
        <taxon>Burkholderiaceae</taxon>
        <taxon>Cupriavidus</taxon>
    </lineage>
</organism>
<accession>A0A562BL78</accession>
<name>A0A562BL78_9BURK</name>
<dbReference type="Proteomes" id="UP000318141">
    <property type="component" value="Unassembled WGS sequence"/>
</dbReference>
<comment type="caution">
    <text evidence="2">The sequence shown here is derived from an EMBL/GenBank/DDBJ whole genome shotgun (WGS) entry which is preliminary data.</text>
</comment>
<dbReference type="AlphaFoldDB" id="A0A562BL78"/>
<evidence type="ECO:0000313" key="3">
    <source>
        <dbReference type="Proteomes" id="UP000318141"/>
    </source>
</evidence>
<feature type="compositionally biased region" description="Low complexity" evidence="1">
    <location>
        <begin position="1"/>
        <end position="16"/>
    </location>
</feature>
<evidence type="ECO:0000256" key="1">
    <source>
        <dbReference type="SAM" id="MobiDB-lite"/>
    </source>
</evidence>
<feature type="region of interest" description="Disordered" evidence="1">
    <location>
        <begin position="1"/>
        <end position="28"/>
    </location>
</feature>
<dbReference type="EMBL" id="VLJN01000015">
    <property type="protein sequence ID" value="TWG85998.1"/>
    <property type="molecule type" value="Genomic_DNA"/>
</dbReference>
<protein>
    <submittedName>
        <fullName evidence="2">Uncharacterized protein</fullName>
    </submittedName>
</protein>
<keyword evidence="3" id="KW-1185">Reference proteome</keyword>
<dbReference type="Gene3D" id="1.10.150.240">
    <property type="entry name" value="Putative phosphatase, domain 2"/>
    <property type="match status" value="1"/>
</dbReference>
<gene>
    <name evidence="2" type="ORF">L602_002200000530</name>
</gene>
<proteinExistence type="predicted"/>
<sequence length="106" mass="11890">MDTLTTDTLAASAAASESRTGTPPTPSRDAQLCAYNSVFVELELGFSWDQQMFDWLCGIECERTRIARYIEEYHAHLLTAYDADFLSQLILDKKNAHLEARAMGVN</sequence>
<dbReference type="InterPro" id="IPR023198">
    <property type="entry name" value="PGP-like_dom2"/>
</dbReference>
<reference evidence="2 3" key="1">
    <citation type="submission" date="2019-07" db="EMBL/GenBank/DDBJ databases">
        <title>Genome sequencing of lignin-degrading bacterial isolates.</title>
        <authorList>
            <person name="Gladden J."/>
        </authorList>
    </citation>
    <scope>NUCLEOTIDE SEQUENCE [LARGE SCALE GENOMIC DNA]</scope>
    <source>
        <strain evidence="2 3">J11</strain>
    </source>
</reference>
<evidence type="ECO:0000313" key="2">
    <source>
        <dbReference type="EMBL" id="TWG85998.1"/>
    </source>
</evidence>